<dbReference type="Proteomes" id="UP000321720">
    <property type="component" value="Unassembled WGS sequence"/>
</dbReference>
<dbReference type="AlphaFoldDB" id="A0A511J821"/>
<gene>
    <name evidence="1" type="ORF">CCO02nite_08080</name>
</gene>
<proteinExistence type="predicted"/>
<name>A0A511J821_9CELL</name>
<protein>
    <submittedName>
        <fullName evidence="1">Uncharacterized protein</fullName>
    </submittedName>
</protein>
<accession>A0A511J821</accession>
<dbReference type="OrthoDB" id="4964778at2"/>
<organism evidence="1 2">
    <name type="scientific">Cellulomonas composti</name>
    <dbReference type="NCBI Taxonomy" id="266130"/>
    <lineage>
        <taxon>Bacteria</taxon>
        <taxon>Bacillati</taxon>
        <taxon>Actinomycetota</taxon>
        <taxon>Actinomycetes</taxon>
        <taxon>Micrococcales</taxon>
        <taxon>Cellulomonadaceae</taxon>
        <taxon>Cellulomonas</taxon>
    </lineage>
</organism>
<sequence>MTESPESPRLQYVQPLDLAYAPPSYPQPELDASCTAARAYLPADVEVGWIVRQGDTAFAWCPTATPAEPVALELGRYITEVVRDIALDGAPVPVAWNVVSERLLTEPAREMTYAEVLALAYPDSRE</sequence>
<dbReference type="EMBL" id="BJWG01000002">
    <property type="protein sequence ID" value="GEL94150.1"/>
    <property type="molecule type" value="Genomic_DNA"/>
</dbReference>
<dbReference type="RefSeq" id="WP_146841747.1">
    <property type="nucleotide sequence ID" value="NZ_BJWG01000002.1"/>
</dbReference>
<evidence type="ECO:0000313" key="2">
    <source>
        <dbReference type="Proteomes" id="UP000321720"/>
    </source>
</evidence>
<reference evidence="1 2" key="1">
    <citation type="submission" date="2019-07" db="EMBL/GenBank/DDBJ databases">
        <title>Whole genome shotgun sequence of Cellulomonas composti NBRC 100758.</title>
        <authorList>
            <person name="Hosoyama A."/>
            <person name="Uohara A."/>
            <person name="Ohji S."/>
            <person name="Ichikawa N."/>
        </authorList>
    </citation>
    <scope>NUCLEOTIDE SEQUENCE [LARGE SCALE GENOMIC DNA]</scope>
    <source>
        <strain evidence="1 2">NBRC 100758</strain>
    </source>
</reference>
<evidence type="ECO:0000313" key="1">
    <source>
        <dbReference type="EMBL" id="GEL94150.1"/>
    </source>
</evidence>
<keyword evidence="2" id="KW-1185">Reference proteome</keyword>
<comment type="caution">
    <text evidence="1">The sequence shown here is derived from an EMBL/GenBank/DDBJ whole genome shotgun (WGS) entry which is preliminary data.</text>
</comment>